<evidence type="ECO:0000313" key="3">
    <source>
        <dbReference type="EMBL" id="MBB5233187.1"/>
    </source>
</evidence>
<gene>
    <name evidence="3" type="ORF">HNQ09_000604</name>
</gene>
<keyword evidence="2" id="KW-0472">Membrane</keyword>
<comment type="caution">
    <text evidence="3">The sequence shown here is derived from an EMBL/GenBank/DDBJ whole genome shotgun (WGS) entry which is preliminary data.</text>
</comment>
<dbReference type="AlphaFoldDB" id="A0A7W8GCV1"/>
<feature type="transmembrane region" description="Helical" evidence="2">
    <location>
        <begin position="332"/>
        <end position="350"/>
    </location>
</feature>
<feature type="compositionally biased region" description="Basic and acidic residues" evidence="1">
    <location>
        <begin position="56"/>
        <end position="66"/>
    </location>
</feature>
<evidence type="ECO:0000313" key="4">
    <source>
        <dbReference type="Proteomes" id="UP000525389"/>
    </source>
</evidence>
<keyword evidence="2" id="KW-0812">Transmembrane</keyword>
<organism evidence="3 4">
    <name type="scientific">Deinococcus budaensis</name>
    <dbReference type="NCBI Taxonomy" id="1665626"/>
    <lineage>
        <taxon>Bacteria</taxon>
        <taxon>Thermotogati</taxon>
        <taxon>Deinococcota</taxon>
        <taxon>Deinococci</taxon>
        <taxon>Deinococcales</taxon>
        <taxon>Deinococcaceae</taxon>
        <taxon>Deinococcus</taxon>
    </lineage>
</organism>
<feature type="compositionally biased region" description="Pro residues" evidence="1">
    <location>
        <begin position="244"/>
        <end position="255"/>
    </location>
</feature>
<reference evidence="3 4" key="1">
    <citation type="submission" date="2020-08" db="EMBL/GenBank/DDBJ databases">
        <title>Genomic Encyclopedia of Type Strains, Phase IV (KMG-IV): sequencing the most valuable type-strain genomes for metagenomic binning, comparative biology and taxonomic classification.</title>
        <authorList>
            <person name="Goeker M."/>
        </authorList>
    </citation>
    <scope>NUCLEOTIDE SEQUENCE [LARGE SCALE GENOMIC DNA]</scope>
    <source>
        <strain evidence="3 4">DSM 101791</strain>
    </source>
</reference>
<accession>A0A7W8GCV1</accession>
<keyword evidence="4" id="KW-1185">Reference proteome</keyword>
<evidence type="ECO:0000256" key="2">
    <source>
        <dbReference type="SAM" id="Phobius"/>
    </source>
</evidence>
<feature type="compositionally biased region" description="Basic and acidic residues" evidence="1">
    <location>
        <begin position="261"/>
        <end position="277"/>
    </location>
</feature>
<name>A0A7W8GCV1_9DEIO</name>
<sequence>MTALFRSLWLGIVAVCSSWLPRRDKATATRQVSPQADALPVLAQSHPPQITSPPRQPDDRLRRRASDEQSRVLAERLLSLRGDWTHVVVAVAGIDDNPYNPATIDEVRAFIAHLLPATPAVIKLERSTRLRAGGLHLHLIVPASSPPTQRTRWEFVTGDGVIIRARRQGCTRIRAGAADLSRLIAYLHKPSHAGAKWFRPRGEQHPHYLAAVDALQTGLGMCRERGLQGLRRTLWTQHLPRCPPQVPVPAPPPELLSPAASERKSPSPVVHERESRIPGRTTLLSPVLLPQPGEAGRQPATWGDGTDLPERTPPCQGSTARVAPLLPRRRPIWLRPVLIMLLTTCLLLLTA</sequence>
<evidence type="ECO:0000256" key="1">
    <source>
        <dbReference type="SAM" id="MobiDB-lite"/>
    </source>
</evidence>
<dbReference type="Proteomes" id="UP000525389">
    <property type="component" value="Unassembled WGS sequence"/>
</dbReference>
<protein>
    <submittedName>
        <fullName evidence="3">Uncharacterized protein</fullName>
    </submittedName>
</protein>
<proteinExistence type="predicted"/>
<feature type="region of interest" description="Disordered" evidence="1">
    <location>
        <begin position="244"/>
        <end position="308"/>
    </location>
</feature>
<keyword evidence="2" id="KW-1133">Transmembrane helix</keyword>
<dbReference type="EMBL" id="JACHFN010000002">
    <property type="protein sequence ID" value="MBB5233187.1"/>
    <property type="molecule type" value="Genomic_DNA"/>
</dbReference>
<feature type="region of interest" description="Disordered" evidence="1">
    <location>
        <begin position="30"/>
        <end position="66"/>
    </location>
</feature>